<name>A0A7C1X5Q5_THERO</name>
<keyword evidence="3" id="KW-0186">Copper</keyword>
<evidence type="ECO:0000259" key="4">
    <source>
        <dbReference type="PROSITE" id="PS50857"/>
    </source>
</evidence>
<evidence type="ECO:0000256" key="3">
    <source>
        <dbReference type="ARBA" id="ARBA00023008"/>
    </source>
</evidence>
<dbReference type="InterPro" id="IPR051403">
    <property type="entry name" value="NosZ/Cyto_c_oxidase_sub2"/>
</dbReference>
<dbReference type="Pfam" id="PF00116">
    <property type="entry name" value="COX2"/>
    <property type="match status" value="1"/>
</dbReference>
<reference evidence="5" key="1">
    <citation type="journal article" date="2020" name="mSystems">
        <title>Genome- and Community-Level Interaction Insights into Carbon Utilization and Element Cycling Functions of Hydrothermarchaeota in Hydrothermal Sediment.</title>
        <authorList>
            <person name="Zhou Z."/>
            <person name="Liu Y."/>
            <person name="Xu W."/>
            <person name="Pan J."/>
            <person name="Luo Z.H."/>
            <person name="Li M."/>
        </authorList>
    </citation>
    <scope>NUCLEOTIDE SEQUENCE [LARGE SCALE GENOMIC DNA]</scope>
    <source>
        <strain evidence="5">SpSt-222</strain>
    </source>
</reference>
<comment type="subcellular location">
    <subcellularLocation>
        <location evidence="1">Cell envelope</location>
    </subcellularLocation>
</comment>
<dbReference type="InterPro" id="IPR008972">
    <property type="entry name" value="Cupredoxin"/>
</dbReference>
<accession>A0A7C1X5Q5</accession>
<evidence type="ECO:0000313" key="5">
    <source>
        <dbReference type="EMBL" id="HEF65034.1"/>
    </source>
</evidence>
<organism evidence="5">
    <name type="scientific">Thermomicrobium roseum</name>
    <dbReference type="NCBI Taxonomy" id="500"/>
    <lineage>
        <taxon>Bacteria</taxon>
        <taxon>Pseudomonadati</taxon>
        <taxon>Thermomicrobiota</taxon>
        <taxon>Thermomicrobia</taxon>
        <taxon>Thermomicrobiales</taxon>
        <taxon>Thermomicrobiaceae</taxon>
        <taxon>Thermomicrobium</taxon>
    </lineage>
</organism>
<dbReference type="GO" id="GO:0004129">
    <property type="term" value="F:cytochrome-c oxidase activity"/>
    <property type="evidence" value="ECO:0007669"/>
    <property type="project" value="InterPro"/>
</dbReference>
<dbReference type="GO" id="GO:0030313">
    <property type="term" value="C:cell envelope"/>
    <property type="evidence" value="ECO:0007669"/>
    <property type="project" value="UniProtKB-SubCell"/>
</dbReference>
<feature type="domain" description="Cytochrome oxidase subunit II copper A binding" evidence="4">
    <location>
        <begin position="62"/>
        <end position="155"/>
    </location>
</feature>
<dbReference type="PROSITE" id="PS50857">
    <property type="entry name" value="COX2_CUA"/>
    <property type="match status" value="1"/>
</dbReference>
<evidence type="ECO:0000256" key="2">
    <source>
        <dbReference type="ARBA" id="ARBA00022723"/>
    </source>
</evidence>
<comment type="caution">
    <text evidence="5">The sequence shown here is derived from an EMBL/GenBank/DDBJ whole genome shotgun (WGS) entry which is preliminary data.</text>
</comment>
<evidence type="ECO:0000256" key="1">
    <source>
        <dbReference type="ARBA" id="ARBA00004196"/>
    </source>
</evidence>
<dbReference type="Gene3D" id="2.60.40.420">
    <property type="entry name" value="Cupredoxins - blue copper proteins"/>
    <property type="match status" value="1"/>
</dbReference>
<dbReference type="PANTHER" id="PTHR42838:SF2">
    <property type="entry name" value="NITROUS-OXIDE REDUCTASE"/>
    <property type="match status" value="1"/>
</dbReference>
<sequence length="155" mass="16828">MRIEAYERFFMILAALLLVLGIVGIAIGALVAGVHVPSPAGRVDPRTLTTTPPFDQPGLRDLGGGKYEAVVIARAWQFQPNQIEVPVGSTVTFTLATPDVIHGFVLTGTNANVMVIPGQIAQVTARFDRPGEYLWVCHEYCGFGHHQMFGKVVVR</sequence>
<dbReference type="AlphaFoldDB" id="A0A7C1X5Q5"/>
<dbReference type="PANTHER" id="PTHR42838">
    <property type="entry name" value="CYTOCHROME C OXIDASE SUBUNIT II"/>
    <property type="match status" value="1"/>
</dbReference>
<dbReference type="InterPro" id="IPR034214">
    <property type="entry name" value="Ba3_CcO_II_C"/>
</dbReference>
<dbReference type="InterPro" id="IPR001505">
    <property type="entry name" value="Copper_CuA"/>
</dbReference>
<dbReference type="SUPFAM" id="SSF49503">
    <property type="entry name" value="Cupredoxins"/>
    <property type="match status" value="1"/>
</dbReference>
<gene>
    <name evidence="5" type="ORF">ENP47_05490</name>
</gene>
<dbReference type="CDD" id="cd13913">
    <property type="entry name" value="ba3_CcO_II_C"/>
    <property type="match status" value="1"/>
</dbReference>
<proteinExistence type="predicted"/>
<dbReference type="InterPro" id="IPR002429">
    <property type="entry name" value="CcO_II-like_C"/>
</dbReference>
<keyword evidence="2" id="KW-0479">Metal-binding</keyword>
<dbReference type="PROSITE" id="PS00078">
    <property type="entry name" value="COX2"/>
    <property type="match status" value="1"/>
</dbReference>
<protein>
    <submittedName>
        <fullName evidence="5">Cytochrome C oxidase subunit II</fullName>
    </submittedName>
</protein>
<dbReference type="GO" id="GO:0005507">
    <property type="term" value="F:copper ion binding"/>
    <property type="evidence" value="ECO:0007669"/>
    <property type="project" value="InterPro"/>
</dbReference>
<dbReference type="GO" id="GO:0016020">
    <property type="term" value="C:membrane"/>
    <property type="evidence" value="ECO:0007669"/>
    <property type="project" value="InterPro"/>
</dbReference>
<dbReference type="EMBL" id="DSJL01000010">
    <property type="protein sequence ID" value="HEF65034.1"/>
    <property type="molecule type" value="Genomic_DNA"/>
</dbReference>